<name>A0A9X1UTR3_9FLAO</name>
<evidence type="ECO:0000313" key="2">
    <source>
        <dbReference type="Proteomes" id="UP001139344"/>
    </source>
</evidence>
<keyword evidence="2" id="KW-1185">Reference proteome</keyword>
<dbReference type="Proteomes" id="UP001139344">
    <property type="component" value="Unassembled WGS sequence"/>
</dbReference>
<protein>
    <submittedName>
        <fullName evidence="1">Uncharacterized protein</fullName>
    </submittedName>
</protein>
<evidence type="ECO:0000313" key="1">
    <source>
        <dbReference type="EMBL" id="MCG9970130.1"/>
    </source>
</evidence>
<accession>A0A9X1UTR3</accession>
<comment type="caution">
    <text evidence="1">The sequence shown here is derived from an EMBL/GenBank/DDBJ whole genome shotgun (WGS) entry which is preliminary data.</text>
</comment>
<dbReference type="EMBL" id="JAJSON010000004">
    <property type="protein sequence ID" value="MCG9970130.1"/>
    <property type="molecule type" value="Genomic_DNA"/>
</dbReference>
<dbReference type="AlphaFoldDB" id="A0A9X1UTR3"/>
<gene>
    <name evidence="1" type="ORF">LU635_00665</name>
</gene>
<proteinExistence type="predicted"/>
<reference evidence="1" key="1">
    <citation type="submission" date="2021-12" db="EMBL/GenBank/DDBJ databases">
        <title>Description of Gramella crocea sp. nov., a new bacterium isolated from activated sludge.</title>
        <authorList>
            <person name="Zhang X."/>
        </authorList>
    </citation>
    <scope>NUCLEOTIDE SEQUENCE</scope>
    <source>
        <strain evidence="1">YB25</strain>
    </source>
</reference>
<organism evidence="1 2">
    <name type="scientific">Christiangramia crocea</name>
    <dbReference type="NCBI Taxonomy" id="2904124"/>
    <lineage>
        <taxon>Bacteria</taxon>
        <taxon>Pseudomonadati</taxon>
        <taxon>Bacteroidota</taxon>
        <taxon>Flavobacteriia</taxon>
        <taxon>Flavobacteriales</taxon>
        <taxon>Flavobacteriaceae</taxon>
        <taxon>Christiangramia</taxon>
    </lineage>
</organism>
<dbReference type="RefSeq" id="WP_240095263.1">
    <property type="nucleotide sequence ID" value="NZ_JAJSON010000004.1"/>
</dbReference>
<sequence>MRTLLTALFTFGVIFISAAQSLDQYKYILIPETFEFTGEVDQYRLNSMTKFLFEKEGYITLMKTEEKPADLRQNPCLGVTTKLENNSGLFVTKLVLKLEDCYGNVVFSSEEGRSREKEFEDSYQEALRGAFESIKELNYQYEPNANISANVPLPKVVEVDEVEQPEEEVEEEVQEIMVEEMNEEKEEEPTQEDAGTNEYRYAGKTYTVKETAQGYGLFPENASEPIAILIETEGGKSFIYNSLTNQGIAYFDSQNNLVVEYFSRAENKKVIIKYERID</sequence>